<dbReference type="InterPro" id="IPR023210">
    <property type="entry name" value="NADP_OxRdtase_dom"/>
</dbReference>
<dbReference type="CDD" id="cd19071">
    <property type="entry name" value="AKR_AKR1-5-like"/>
    <property type="match status" value="1"/>
</dbReference>
<gene>
    <name evidence="5" type="ORF">J2Z62_000715</name>
</gene>
<dbReference type="SUPFAM" id="SSF51430">
    <property type="entry name" value="NAD(P)-linked oxidoreductase"/>
    <property type="match status" value="1"/>
</dbReference>
<dbReference type="Proteomes" id="UP001240643">
    <property type="component" value="Unassembled WGS sequence"/>
</dbReference>
<accession>A0ABU0M009</accession>
<dbReference type="EC" id="1.1.1.346" evidence="5"/>
<keyword evidence="6" id="KW-1185">Reference proteome</keyword>
<keyword evidence="3 5" id="KW-0560">Oxidoreductase</keyword>
<sequence>MNYNRKVLLGFGTFRYENGTVDSFVQSLNAAYQSKYDYIDTAKYYENEAEIGQALVILKEKYGENFHFPVQTKVWTEDYLDAYNAVLGSMERLQLKQLDSVLLHRPSTNLANDISAWKDLIKLQKEGLVKQIGVSNYDNEMLYFFKEVTGVLPTVNQIQFNIYNARLDRYFNNSRIGISLQAWRPLTFRINELLTDPVVQELAKKHQTTPTGIAIAFNKFLGIDPIIKSTHPERIIANAQAFHTINLEEADVSKLLSLNRYDDGKIDFGSASYPINPEYAAKLKAEVDFLRKNK</sequence>
<evidence type="ECO:0000256" key="2">
    <source>
        <dbReference type="ARBA" id="ARBA00022857"/>
    </source>
</evidence>
<organism evidence="5 6">
    <name type="scientific">Mycoplasmoides fastidiosum</name>
    <dbReference type="NCBI Taxonomy" id="92758"/>
    <lineage>
        <taxon>Bacteria</taxon>
        <taxon>Bacillati</taxon>
        <taxon>Mycoplasmatota</taxon>
        <taxon>Mycoplasmoidales</taxon>
        <taxon>Mycoplasmoidaceae</taxon>
        <taxon>Mycoplasmoides</taxon>
    </lineage>
</organism>
<dbReference type="Gene3D" id="3.20.20.100">
    <property type="entry name" value="NADP-dependent oxidoreductase domain"/>
    <property type="match status" value="1"/>
</dbReference>
<dbReference type="Pfam" id="PF00248">
    <property type="entry name" value="Aldo_ket_red"/>
    <property type="match status" value="1"/>
</dbReference>
<comment type="caution">
    <text evidence="5">The sequence shown here is derived from an EMBL/GenBank/DDBJ whole genome shotgun (WGS) entry which is preliminary data.</text>
</comment>
<dbReference type="PROSITE" id="PS00062">
    <property type="entry name" value="ALDOKETO_REDUCTASE_2"/>
    <property type="match status" value="1"/>
</dbReference>
<dbReference type="EMBL" id="JAUSWO010000001">
    <property type="protein sequence ID" value="MDQ0514277.1"/>
    <property type="molecule type" value="Genomic_DNA"/>
</dbReference>
<protein>
    <submittedName>
        <fullName evidence="5">2,5-diketo-D-gluconate reductase A</fullName>
        <ecNumber evidence="5">1.1.1.346</ecNumber>
    </submittedName>
</protein>
<dbReference type="PRINTS" id="PR00069">
    <property type="entry name" value="ALDKETRDTASE"/>
</dbReference>
<evidence type="ECO:0000313" key="5">
    <source>
        <dbReference type="EMBL" id="MDQ0514277.1"/>
    </source>
</evidence>
<dbReference type="PROSITE" id="PS00063">
    <property type="entry name" value="ALDOKETO_REDUCTASE_3"/>
    <property type="match status" value="1"/>
</dbReference>
<proteinExistence type="inferred from homology"/>
<keyword evidence="2" id="KW-0521">NADP</keyword>
<evidence type="ECO:0000256" key="3">
    <source>
        <dbReference type="ARBA" id="ARBA00023002"/>
    </source>
</evidence>
<dbReference type="PANTHER" id="PTHR43827">
    <property type="entry name" value="2,5-DIKETO-D-GLUCONIC ACID REDUCTASE"/>
    <property type="match status" value="1"/>
</dbReference>
<dbReference type="InterPro" id="IPR036812">
    <property type="entry name" value="NAD(P)_OxRdtase_dom_sf"/>
</dbReference>
<evidence type="ECO:0000256" key="1">
    <source>
        <dbReference type="ARBA" id="ARBA00007905"/>
    </source>
</evidence>
<evidence type="ECO:0000313" key="6">
    <source>
        <dbReference type="Proteomes" id="UP001240643"/>
    </source>
</evidence>
<evidence type="ECO:0000259" key="4">
    <source>
        <dbReference type="Pfam" id="PF00248"/>
    </source>
</evidence>
<reference evidence="5" key="1">
    <citation type="submission" date="2023-07" db="EMBL/GenBank/DDBJ databases">
        <title>Genomic Encyclopedia of Type Strains, Phase IV (KMG-IV): sequencing the most valuable type-strain genomes for metagenomic binning, comparative biology and taxonomic classification.</title>
        <authorList>
            <person name="Goeker M."/>
        </authorList>
    </citation>
    <scope>NUCLEOTIDE SEQUENCE [LARGE SCALE GENOMIC DNA]</scope>
    <source>
        <strain evidence="5">DSM 21204</strain>
    </source>
</reference>
<feature type="domain" description="NADP-dependent oxidoreductase" evidence="4">
    <location>
        <begin position="9"/>
        <end position="258"/>
    </location>
</feature>
<dbReference type="InterPro" id="IPR018170">
    <property type="entry name" value="Aldo/ket_reductase_CS"/>
</dbReference>
<dbReference type="InterPro" id="IPR020471">
    <property type="entry name" value="AKR"/>
</dbReference>
<comment type="similarity">
    <text evidence="1">Belongs to the aldo/keto reductase family.</text>
</comment>
<dbReference type="GO" id="GO:0016491">
    <property type="term" value="F:oxidoreductase activity"/>
    <property type="evidence" value="ECO:0007669"/>
    <property type="project" value="UniProtKB-KW"/>
</dbReference>
<name>A0ABU0M009_9BACT</name>
<dbReference type="PANTHER" id="PTHR43827:SF3">
    <property type="entry name" value="NADP-DEPENDENT OXIDOREDUCTASE DOMAIN-CONTAINING PROTEIN"/>
    <property type="match status" value="1"/>
</dbReference>
<dbReference type="RefSeq" id="WP_256547844.1">
    <property type="nucleotide sequence ID" value="NZ_CP101809.1"/>
</dbReference>